<accession>A0A418FQA3</accession>
<comment type="caution">
    <text evidence="1">The sequence shown here is derived from an EMBL/GenBank/DDBJ whole genome shotgun (WGS) entry which is preliminary data.</text>
</comment>
<dbReference type="InterPro" id="IPR036397">
    <property type="entry name" value="RNaseH_sf"/>
</dbReference>
<protein>
    <recommendedName>
        <fullName evidence="3">Exonuclease domain-containing protein</fullName>
    </recommendedName>
</protein>
<evidence type="ECO:0000313" key="1">
    <source>
        <dbReference type="EMBL" id="RHZ33433.1"/>
    </source>
</evidence>
<reference evidence="1 2" key="1">
    <citation type="submission" date="2018-08" db="EMBL/GenBank/DDBJ databases">
        <title>Aphanomyces genome sequencing and annotation.</title>
        <authorList>
            <person name="Minardi D."/>
            <person name="Oidtmann B."/>
            <person name="Van Der Giezen M."/>
            <person name="Studholme D.J."/>
        </authorList>
    </citation>
    <scope>NUCLEOTIDE SEQUENCE [LARGE SCALE GENOMIC DNA]</scope>
    <source>
        <strain evidence="1 2">Da</strain>
    </source>
</reference>
<name>A0A418FQA3_APHAT</name>
<dbReference type="Gene3D" id="3.30.420.10">
    <property type="entry name" value="Ribonuclease H-like superfamily/Ribonuclease H"/>
    <property type="match status" value="1"/>
</dbReference>
<dbReference type="VEuPathDB" id="FungiDB:H257_12291"/>
<organism evidence="1 2">
    <name type="scientific">Aphanomyces astaci</name>
    <name type="common">Crayfish plague agent</name>
    <dbReference type="NCBI Taxonomy" id="112090"/>
    <lineage>
        <taxon>Eukaryota</taxon>
        <taxon>Sar</taxon>
        <taxon>Stramenopiles</taxon>
        <taxon>Oomycota</taxon>
        <taxon>Saprolegniomycetes</taxon>
        <taxon>Saprolegniales</taxon>
        <taxon>Verrucalvaceae</taxon>
        <taxon>Aphanomyces</taxon>
    </lineage>
</organism>
<gene>
    <name evidence="1" type="ORF">DYB37_013080</name>
</gene>
<evidence type="ECO:0008006" key="3">
    <source>
        <dbReference type="Google" id="ProtNLM"/>
    </source>
</evidence>
<dbReference type="SUPFAM" id="SSF53098">
    <property type="entry name" value="Ribonuclease H-like"/>
    <property type="match status" value="1"/>
</dbReference>
<dbReference type="EMBL" id="QUTH01000602">
    <property type="protein sequence ID" value="RHZ33433.1"/>
    <property type="molecule type" value="Genomic_DNA"/>
</dbReference>
<dbReference type="AlphaFoldDB" id="A0A418FQA3"/>
<dbReference type="Proteomes" id="UP000285430">
    <property type="component" value="Unassembled WGS sequence"/>
</dbReference>
<sequence length="180" mass="20339">MCHMTVECVVTGSGHNDRAPCRVALVDLHNRVSWSAIILVTPVLDPLTAITGLTTAQIQAKGRPFDVVRDDLFGYIGPGMVLVGQKVTNDVGWMQLEAGTHYARTVDLAELFRLWNPHFEHYMYFTLRKQVYVAFGAVVGGSHDPVEDEMWSMRLAHLRDWKKSNDNRPPCRIKCSFPKL</sequence>
<evidence type="ECO:0000313" key="2">
    <source>
        <dbReference type="Proteomes" id="UP000285430"/>
    </source>
</evidence>
<dbReference type="InterPro" id="IPR012337">
    <property type="entry name" value="RNaseH-like_sf"/>
</dbReference>
<proteinExistence type="predicted"/>
<dbReference type="GO" id="GO:0003676">
    <property type="term" value="F:nucleic acid binding"/>
    <property type="evidence" value="ECO:0007669"/>
    <property type="project" value="InterPro"/>
</dbReference>